<accession>A0A0F9TDR8</accession>
<dbReference type="InterPro" id="IPR034242">
    <property type="entry name" value="MauL"/>
</dbReference>
<proteinExistence type="predicted"/>
<organism evidence="1">
    <name type="scientific">marine sediment metagenome</name>
    <dbReference type="NCBI Taxonomy" id="412755"/>
    <lineage>
        <taxon>unclassified sequences</taxon>
        <taxon>metagenomes</taxon>
        <taxon>ecological metagenomes</taxon>
    </lineage>
</organism>
<dbReference type="CDD" id="cd04221">
    <property type="entry name" value="MauL"/>
    <property type="match status" value="1"/>
</dbReference>
<reference evidence="1" key="1">
    <citation type="journal article" date="2015" name="Nature">
        <title>Complex archaea that bridge the gap between prokaryotes and eukaryotes.</title>
        <authorList>
            <person name="Spang A."/>
            <person name="Saw J.H."/>
            <person name="Jorgensen S.L."/>
            <person name="Zaremba-Niedzwiedzka K."/>
            <person name="Martijn J."/>
            <person name="Lind A.E."/>
            <person name="van Eijk R."/>
            <person name="Schleper C."/>
            <person name="Guy L."/>
            <person name="Ettema T.J."/>
        </authorList>
    </citation>
    <scope>NUCLEOTIDE SEQUENCE</scope>
</reference>
<evidence type="ECO:0008006" key="2">
    <source>
        <dbReference type="Google" id="ProtNLM"/>
    </source>
</evidence>
<dbReference type="SUPFAM" id="SSF49503">
    <property type="entry name" value="Cupredoxins"/>
    <property type="match status" value="1"/>
</dbReference>
<evidence type="ECO:0000313" key="1">
    <source>
        <dbReference type="EMBL" id="KKN39628.1"/>
    </source>
</evidence>
<dbReference type="InterPro" id="IPR008972">
    <property type="entry name" value="Cupredoxin"/>
</dbReference>
<dbReference type="AlphaFoldDB" id="A0A0F9TDR8"/>
<name>A0A0F9TDR8_9ZZZZ</name>
<protein>
    <recommendedName>
        <fullName evidence="2">Methylamine utilization protein</fullName>
    </recommendedName>
</protein>
<gene>
    <name evidence="1" type="ORF">LCGC14_0741600</name>
</gene>
<sequence length="221" mass="24412">MRKQTVLLLVGFLMSAHVLAEQLTVRVQLVDDVGPVTDAVVYVNDGSQAAPVRAEVSQKDRMFHPHVLILPSGSSVDFPNRDNTQHHVYSFSPAKPFNLELYAGKPESPVVFDKPGIVELGCNIHDHMQAFIVVASTRAIGQTNERGEVTLALDFGAAKVPDSLSLNIWHARLQNNTRPVVRKIDTASLANTTADIVNIELQPEPRHDGPLDNLQKRFRDL</sequence>
<comment type="caution">
    <text evidence="1">The sequence shown here is derived from an EMBL/GenBank/DDBJ whole genome shotgun (WGS) entry which is preliminary data.</text>
</comment>
<dbReference type="Gene3D" id="2.60.40.420">
    <property type="entry name" value="Cupredoxins - blue copper proteins"/>
    <property type="match status" value="1"/>
</dbReference>
<dbReference type="EMBL" id="LAZR01001753">
    <property type="protein sequence ID" value="KKN39628.1"/>
    <property type="molecule type" value="Genomic_DNA"/>
</dbReference>